<feature type="signal peptide" evidence="3">
    <location>
        <begin position="1"/>
        <end position="20"/>
    </location>
</feature>
<proteinExistence type="inferred from homology"/>
<dbReference type="InterPro" id="IPR037061">
    <property type="entry name" value="Lytic_TGlycoase_superhlx_L_sf"/>
</dbReference>
<evidence type="ECO:0000259" key="4">
    <source>
        <dbReference type="Pfam" id="PF01464"/>
    </source>
</evidence>
<dbReference type="Pfam" id="PF14718">
    <property type="entry name" value="SLT_L"/>
    <property type="match status" value="1"/>
</dbReference>
<dbReference type="PANTHER" id="PTHR37423">
    <property type="entry name" value="SOLUBLE LYTIC MUREIN TRANSGLYCOSYLASE-RELATED"/>
    <property type="match status" value="1"/>
</dbReference>
<dbReference type="InterPro" id="IPR008258">
    <property type="entry name" value="Transglycosylase_SLT_dom_1"/>
</dbReference>
<feature type="domain" description="Lytic transglycosylase superhelical linker" evidence="5">
    <location>
        <begin position="390"/>
        <end position="448"/>
    </location>
</feature>
<protein>
    <submittedName>
        <fullName evidence="6">Transglycosylase SLT domain-containing protein</fullName>
    </submittedName>
</protein>
<gene>
    <name evidence="6" type="ORF">INR99_06930</name>
</gene>
<dbReference type="RefSeq" id="WP_194115597.1">
    <property type="nucleotide sequence ID" value="NZ_JADFUA010000003.1"/>
</dbReference>
<dbReference type="AlphaFoldDB" id="A0A8J7FMB9"/>
<dbReference type="Proteomes" id="UP000604481">
    <property type="component" value="Unassembled WGS sequence"/>
</dbReference>
<dbReference type="GO" id="GO:0042597">
    <property type="term" value="C:periplasmic space"/>
    <property type="evidence" value="ECO:0007669"/>
    <property type="project" value="InterPro"/>
</dbReference>
<feature type="domain" description="Transglycosylase SLT" evidence="4">
    <location>
        <begin position="473"/>
        <end position="580"/>
    </location>
</feature>
<evidence type="ECO:0000256" key="1">
    <source>
        <dbReference type="ARBA" id="ARBA00007734"/>
    </source>
</evidence>
<comment type="caution">
    <text evidence="6">The sequence shown here is derived from an EMBL/GenBank/DDBJ whole genome shotgun (WGS) entry which is preliminary data.</text>
</comment>
<dbReference type="InterPro" id="IPR012289">
    <property type="entry name" value="Lytic_TGlycosylase_superhlx_L"/>
</dbReference>
<dbReference type="PANTHER" id="PTHR37423:SF5">
    <property type="entry name" value="SOLUBLE LYTIC MUREIN TRANSGLYCOSYLASE"/>
    <property type="match status" value="1"/>
</dbReference>
<evidence type="ECO:0000256" key="3">
    <source>
        <dbReference type="SAM" id="SignalP"/>
    </source>
</evidence>
<reference evidence="6 7" key="1">
    <citation type="submission" date="2020-10" db="EMBL/GenBank/DDBJ databases">
        <title>The genome sequence of Chitinilyticum litopenaei 4Y14.</title>
        <authorList>
            <person name="Liu Y."/>
        </authorList>
    </citation>
    <scope>NUCLEOTIDE SEQUENCE [LARGE SCALE GENOMIC DNA]</scope>
    <source>
        <strain evidence="6 7">4Y14</strain>
    </source>
</reference>
<comment type="similarity">
    <text evidence="1">Belongs to the transglycosylase Slt family.</text>
</comment>
<dbReference type="InterPro" id="IPR008939">
    <property type="entry name" value="Lytic_TGlycosylase_superhlx_U"/>
</dbReference>
<dbReference type="SUPFAM" id="SSF48435">
    <property type="entry name" value="Bacterial muramidases"/>
    <property type="match status" value="1"/>
</dbReference>
<evidence type="ECO:0000313" key="7">
    <source>
        <dbReference type="Proteomes" id="UP000604481"/>
    </source>
</evidence>
<dbReference type="EMBL" id="JADFUA010000003">
    <property type="protein sequence ID" value="MBE9609076.1"/>
    <property type="molecule type" value="Genomic_DNA"/>
</dbReference>
<name>A0A8J7FMB9_9NEIS</name>
<dbReference type="Pfam" id="PF01464">
    <property type="entry name" value="SLT"/>
    <property type="match status" value="1"/>
</dbReference>
<dbReference type="InterPro" id="IPR023346">
    <property type="entry name" value="Lysozyme-like_dom_sf"/>
</dbReference>
<dbReference type="SUPFAM" id="SSF53955">
    <property type="entry name" value="Lysozyme-like"/>
    <property type="match status" value="1"/>
</dbReference>
<feature type="chain" id="PRO_5035174907" evidence="3">
    <location>
        <begin position="21"/>
        <end position="637"/>
    </location>
</feature>
<dbReference type="Gene3D" id="1.25.20.10">
    <property type="entry name" value="Bacterial muramidases"/>
    <property type="match status" value="1"/>
</dbReference>
<dbReference type="Gene3D" id="1.10.530.10">
    <property type="match status" value="1"/>
</dbReference>
<keyword evidence="2 3" id="KW-0732">Signal</keyword>
<dbReference type="CDD" id="cd13401">
    <property type="entry name" value="Slt70-like"/>
    <property type="match status" value="1"/>
</dbReference>
<keyword evidence="7" id="KW-1185">Reference proteome</keyword>
<dbReference type="GO" id="GO:0004553">
    <property type="term" value="F:hydrolase activity, hydrolyzing O-glycosyl compounds"/>
    <property type="evidence" value="ECO:0007669"/>
    <property type="project" value="InterPro"/>
</dbReference>
<evidence type="ECO:0000256" key="2">
    <source>
        <dbReference type="ARBA" id="ARBA00022729"/>
    </source>
</evidence>
<dbReference type="Gene3D" id="1.10.1240.20">
    <property type="entry name" value="Lytic transglycosylase, superhelical linker domain"/>
    <property type="match status" value="1"/>
</dbReference>
<evidence type="ECO:0000259" key="5">
    <source>
        <dbReference type="Pfam" id="PF14718"/>
    </source>
</evidence>
<organism evidence="6 7">
    <name type="scientific">Chitinilyticum piscinae</name>
    <dbReference type="NCBI Taxonomy" id="2866724"/>
    <lineage>
        <taxon>Bacteria</taxon>
        <taxon>Pseudomonadati</taxon>
        <taxon>Pseudomonadota</taxon>
        <taxon>Betaproteobacteria</taxon>
        <taxon>Neisseriales</taxon>
        <taxon>Chitinibacteraceae</taxon>
        <taxon>Chitinilyticum</taxon>
    </lineage>
</organism>
<sequence length="637" mass="70345">MIAKYLITLPSLALVASAHAGLSLDTLKQASKTRDIATLQQLVSDSEGDVLEMYPRYYLLSTQIRDISETDASAFLQRYDNTPIAERFRGEWLKELGRRNSWASYSNEYGKLVDPAGTELQCLRAQAGMALQQAEAVSAAKPLWFSDKALPDACNPVFDALFASGELGSNDAWARIRQALAANRADFARQLAARVGPPAALSAKSLDQAGKSPEKTLQKLDTGPRAERELALYALEVLGRKDPDAAAARIPVVSASWPEADQRFAWQQLGLSAARKLHPSASAWLARGGMEGLNDEERGLAIRAALRSQDWPAVQARIDALPTEQRGETTWRYWRARALAEQGRSAEARNELAQITQGYDYYSLLAREELGSALQLPPATRTSEEDIRQVRQIPAIRRALALYAQNWKAEGAREWNWAVRSLGSDSQYLAAAELARREGWNDRSIYTADRTRQQHDFALRYPMPWRSEILNHATGNELEAAWVLGIIRQESRFVVDARSGAGAAGLMQLMPATAKWSAKRAGLDDFSPAQVINPETNIALGTTYMNYLQGRFSGNQILSTAGYNAGPGNASKWQTAQAQDATIYIETIPFSETREYVKRVSANATIYAQQLRQGEMRLKARLQAIAPRGIMVSDGAP</sequence>
<accession>A0A8J7FMB9</accession>
<evidence type="ECO:0000313" key="6">
    <source>
        <dbReference type="EMBL" id="MBE9609076.1"/>
    </source>
</evidence>